<keyword evidence="3" id="KW-1185">Reference proteome</keyword>
<evidence type="ECO:0000313" key="2">
    <source>
        <dbReference type="EMBL" id="CAH8387580.1"/>
    </source>
</evidence>
<dbReference type="EMBL" id="CAKOAT010752931">
    <property type="protein sequence ID" value="CAH8387580.1"/>
    <property type="molecule type" value="Genomic_DNA"/>
</dbReference>
<dbReference type="Pfam" id="PF25210">
    <property type="entry name" value="Kelch_FKB95"/>
    <property type="match status" value="1"/>
</dbReference>
<dbReference type="Proteomes" id="UP001642260">
    <property type="component" value="Unassembled WGS sequence"/>
</dbReference>
<reference evidence="2 3" key="1">
    <citation type="submission" date="2022-03" db="EMBL/GenBank/DDBJ databases">
        <authorList>
            <person name="Macdonald S."/>
            <person name="Ahmed S."/>
            <person name="Newling K."/>
        </authorList>
    </citation>
    <scope>NUCLEOTIDE SEQUENCE [LARGE SCALE GENOMIC DNA]</scope>
</reference>
<organism evidence="2 3">
    <name type="scientific">Eruca vesicaria subsp. sativa</name>
    <name type="common">Garden rocket</name>
    <name type="synonym">Eruca sativa</name>
    <dbReference type="NCBI Taxonomy" id="29727"/>
    <lineage>
        <taxon>Eukaryota</taxon>
        <taxon>Viridiplantae</taxon>
        <taxon>Streptophyta</taxon>
        <taxon>Embryophyta</taxon>
        <taxon>Tracheophyta</taxon>
        <taxon>Spermatophyta</taxon>
        <taxon>Magnoliopsida</taxon>
        <taxon>eudicotyledons</taxon>
        <taxon>Gunneridae</taxon>
        <taxon>Pentapetalae</taxon>
        <taxon>rosids</taxon>
        <taxon>malvids</taxon>
        <taxon>Brassicales</taxon>
        <taxon>Brassicaceae</taxon>
        <taxon>Brassiceae</taxon>
        <taxon>Eruca</taxon>
    </lineage>
</organism>
<dbReference type="PANTHER" id="PTHR24414">
    <property type="entry name" value="F-BOX/KELCH-REPEAT PROTEIN SKIP4"/>
    <property type="match status" value="1"/>
</dbReference>
<protein>
    <recommendedName>
        <fullName evidence="1">FKB95-like N-terminal Kelch domain-containing protein</fullName>
    </recommendedName>
</protein>
<evidence type="ECO:0000313" key="3">
    <source>
        <dbReference type="Proteomes" id="UP001642260"/>
    </source>
</evidence>
<evidence type="ECO:0000259" key="1">
    <source>
        <dbReference type="Pfam" id="PF25210"/>
    </source>
</evidence>
<dbReference type="PANTHER" id="PTHR24414:SF157">
    <property type="entry name" value="F-BOX DOMAIN-CONTAINING PROTEIN"/>
    <property type="match status" value="1"/>
</dbReference>
<dbReference type="AlphaFoldDB" id="A0ABC8LVS0"/>
<dbReference type="InterPro" id="IPR015915">
    <property type="entry name" value="Kelch-typ_b-propeller"/>
</dbReference>
<dbReference type="InterPro" id="IPR050354">
    <property type="entry name" value="F-box/kelch-repeat_ARATH"/>
</dbReference>
<accession>A0ABC8LVS0</accession>
<proteinExistence type="predicted"/>
<feature type="domain" description="FKB95-like N-terminal Kelch" evidence="1">
    <location>
        <begin position="1"/>
        <end position="179"/>
    </location>
</feature>
<dbReference type="Gene3D" id="2.120.10.80">
    <property type="entry name" value="Kelch-type beta propeller"/>
    <property type="match status" value="1"/>
</dbReference>
<name>A0ABC8LVS0_ERUVS</name>
<dbReference type="InterPro" id="IPR057499">
    <property type="entry name" value="Kelch_FKB95"/>
</dbReference>
<gene>
    <name evidence="2" type="ORF">ERUC_LOCUS40063</name>
</gene>
<dbReference type="SUPFAM" id="SSF117281">
    <property type="entry name" value="Kelch motif"/>
    <property type="match status" value="1"/>
</dbReference>
<comment type="caution">
    <text evidence="2">The sequence shown here is derived from an EMBL/GenBank/DDBJ whole genome shotgun (WGS) entry which is preliminary data.</text>
</comment>
<sequence length="195" mass="22558">MGGCNAEDSASWAEVFDTKTQTWESLPDPGPELRFSLIKTMNVTKRRVYVESIRETDHYYNPKEGKWGVSSKAHKVGRKCEIGHVRYSCSKRGLFWYNTKLKDWRMVKGLEVLNKYCCVGVVAIANYGGKLLVLWDKFEQKHDDQSQNYKEIWCSVVALERRNDVEEVWGTVEWASVVLTVPSSYDFLRCQVKSV</sequence>